<gene>
    <name evidence="8" type="ORF">KP79_PYT07477</name>
</gene>
<evidence type="ECO:0000313" key="9">
    <source>
        <dbReference type="Proteomes" id="UP000242188"/>
    </source>
</evidence>
<dbReference type="OrthoDB" id="291792at2759"/>
<comment type="caution">
    <text evidence="8">The sequence shown here is derived from an EMBL/GenBank/DDBJ whole genome shotgun (WGS) entry which is preliminary data.</text>
</comment>
<protein>
    <submittedName>
        <fullName evidence="8">Transmembrane protein 135</fullName>
    </submittedName>
</protein>
<keyword evidence="3 6" id="KW-0812">Transmembrane</keyword>
<evidence type="ECO:0000256" key="1">
    <source>
        <dbReference type="ARBA" id="ARBA00004127"/>
    </source>
</evidence>
<accession>A0A210QQG7</accession>
<evidence type="ECO:0000259" key="7">
    <source>
        <dbReference type="Pfam" id="PF15982"/>
    </source>
</evidence>
<feature type="transmembrane region" description="Helical" evidence="6">
    <location>
        <begin position="100"/>
        <end position="118"/>
    </location>
</feature>
<sequence length="452" mass="50973">MVVFGKPTSVPFTCYELGHTWSPSCVKASLGVSFDVFKEALKIYGSLYLIAGIVRKRGKKYFQKKWLAETGQSTLFLTTNGTLFLVFFCLWRKILGRFFYPTLSFIPAASASYAGILLERPSRRGLLAIYMANVATETFYRMAMSRGWVGSLPHGEVLLFSAATAIYLYLFKRNSLPSSTISAFRFLVGKDELPASVLDEEPTVRPSSQSRIIGRGTRFTTLQPVLSWLQNQSKHRLCKHHHSCVYYVLKGFTKMFGLGFVIQGGIKVVSALPRLVKNPSALLQAVKHRDNFKLAAFLGCFNAVFRAVNCCLRHIRNSDSDIHGLLAGVLAGWSMLWYKSVTAALYTAFKLAEVLYFKGIEKNLVPYIRCADIIIYSISTAFVFHTAVVEPHNLRPAYWNFLLRVTDNKFALMNRQLMEPFVPGSSKLFPGFWPNYDSRFTSLVRPADLIKS</sequence>
<feature type="transmembrane region" description="Helical" evidence="6">
    <location>
        <begin position="155"/>
        <end position="171"/>
    </location>
</feature>
<evidence type="ECO:0000256" key="4">
    <source>
        <dbReference type="ARBA" id="ARBA00022989"/>
    </source>
</evidence>
<comment type="subcellular location">
    <subcellularLocation>
        <location evidence="1">Endomembrane system</location>
        <topology evidence="1">Multi-pass membrane protein</topology>
    </subcellularLocation>
</comment>
<dbReference type="PANTHER" id="PTHR12459">
    <property type="entry name" value="TRANSMEMBRANE PROTEIN 135-RELATED"/>
    <property type="match status" value="1"/>
</dbReference>
<dbReference type="InterPro" id="IPR031926">
    <property type="entry name" value="TMEM135_N"/>
</dbReference>
<dbReference type="InterPro" id="IPR026749">
    <property type="entry name" value="Tmem135"/>
</dbReference>
<keyword evidence="4 6" id="KW-1133">Transmembrane helix</keyword>
<name>A0A210QQG7_MIZYE</name>
<dbReference type="Pfam" id="PF15982">
    <property type="entry name" value="TMEM135_C_rich"/>
    <property type="match status" value="1"/>
</dbReference>
<dbReference type="STRING" id="6573.A0A210QQG7"/>
<keyword evidence="9" id="KW-1185">Reference proteome</keyword>
<dbReference type="EMBL" id="NEDP02002412">
    <property type="protein sequence ID" value="OWF50954.1"/>
    <property type="molecule type" value="Genomic_DNA"/>
</dbReference>
<dbReference type="GO" id="GO:0012505">
    <property type="term" value="C:endomembrane system"/>
    <property type="evidence" value="ECO:0007669"/>
    <property type="project" value="UniProtKB-SubCell"/>
</dbReference>
<dbReference type="Proteomes" id="UP000242188">
    <property type="component" value="Unassembled WGS sequence"/>
</dbReference>
<dbReference type="PANTHER" id="PTHR12459:SF15">
    <property type="entry name" value="TRANSMEMBRANE PROTEIN 135"/>
    <property type="match status" value="1"/>
</dbReference>
<evidence type="ECO:0000256" key="2">
    <source>
        <dbReference type="ARBA" id="ARBA00008924"/>
    </source>
</evidence>
<keyword evidence="5 6" id="KW-0472">Membrane</keyword>
<organism evidence="8 9">
    <name type="scientific">Mizuhopecten yessoensis</name>
    <name type="common">Japanese scallop</name>
    <name type="synonym">Patinopecten yessoensis</name>
    <dbReference type="NCBI Taxonomy" id="6573"/>
    <lineage>
        <taxon>Eukaryota</taxon>
        <taxon>Metazoa</taxon>
        <taxon>Spiralia</taxon>
        <taxon>Lophotrochozoa</taxon>
        <taxon>Mollusca</taxon>
        <taxon>Bivalvia</taxon>
        <taxon>Autobranchia</taxon>
        <taxon>Pteriomorphia</taxon>
        <taxon>Pectinida</taxon>
        <taxon>Pectinoidea</taxon>
        <taxon>Pectinidae</taxon>
        <taxon>Mizuhopecten</taxon>
    </lineage>
</organism>
<feature type="transmembrane region" description="Helical" evidence="6">
    <location>
        <begin position="255"/>
        <end position="272"/>
    </location>
</feature>
<evidence type="ECO:0000256" key="6">
    <source>
        <dbReference type="SAM" id="Phobius"/>
    </source>
</evidence>
<proteinExistence type="inferred from homology"/>
<evidence type="ECO:0000313" key="8">
    <source>
        <dbReference type="EMBL" id="OWF50954.1"/>
    </source>
</evidence>
<comment type="similarity">
    <text evidence="2">Belongs to the TMEM135 family.</text>
</comment>
<evidence type="ECO:0000256" key="3">
    <source>
        <dbReference type="ARBA" id="ARBA00022692"/>
    </source>
</evidence>
<feature type="domain" description="Transmembrane protein 135 N-terminal" evidence="7">
    <location>
        <begin position="11"/>
        <end position="143"/>
    </location>
</feature>
<feature type="transmembrane region" description="Helical" evidence="6">
    <location>
        <begin position="75"/>
        <end position="94"/>
    </location>
</feature>
<dbReference type="AlphaFoldDB" id="A0A210QQG7"/>
<evidence type="ECO:0000256" key="5">
    <source>
        <dbReference type="ARBA" id="ARBA00023136"/>
    </source>
</evidence>
<reference evidence="8 9" key="1">
    <citation type="journal article" date="2017" name="Nat. Ecol. Evol.">
        <title>Scallop genome provides insights into evolution of bilaterian karyotype and development.</title>
        <authorList>
            <person name="Wang S."/>
            <person name="Zhang J."/>
            <person name="Jiao W."/>
            <person name="Li J."/>
            <person name="Xun X."/>
            <person name="Sun Y."/>
            <person name="Guo X."/>
            <person name="Huan P."/>
            <person name="Dong B."/>
            <person name="Zhang L."/>
            <person name="Hu X."/>
            <person name="Sun X."/>
            <person name="Wang J."/>
            <person name="Zhao C."/>
            <person name="Wang Y."/>
            <person name="Wang D."/>
            <person name="Huang X."/>
            <person name="Wang R."/>
            <person name="Lv J."/>
            <person name="Li Y."/>
            <person name="Zhang Z."/>
            <person name="Liu B."/>
            <person name="Lu W."/>
            <person name="Hui Y."/>
            <person name="Liang J."/>
            <person name="Zhou Z."/>
            <person name="Hou R."/>
            <person name="Li X."/>
            <person name="Liu Y."/>
            <person name="Li H."/>
            <person name="Ning X."/>
            <person name="Lin Y."/>
            <person name="Zhao L."/>
            <person name="Xing Q."/>
            <person name="Dou J."/>
            <person name="Li Y."/>
            <person name="Mao J."/>
            <person name="Guo H."/>
            <person name="Dou H."/>
            <person name="Li T."/>
            <person name="Mu C."/>
            <person name="Jiang W."/>
            <person name="Fu Q."/>
            <person name="Fu X."/>
            <person name="Miao Y."/>
            <person name="Liu J."/>
            <person name="Yu Q."/>
            <person name="Li R."/>
            <person name="Liao H."/>
            <person name="Li X."/>
            <person name="Kong Y."/>
            <person name="Jiang Z."/>
            <person name="Chourrout D."/>
            <person name="Li R."/>
            <person name="Bao Z."/>
        </authorList>
    </citation>
    <scope>NUCLEOTIDE SEQUENCE [LARGE SCALE GENOMIC DNA]</scope>
    <source>
        <strain evidence="8 9">PY_sf001</strain>
    </source>
</reference>